<evidence type="ECO:0000313" key="3">
    <source>
        <dbReference type="Proteomes" id="UP001209878"/>
    </source>
</evidence>
<proteinExistence type="predicted"/>
<protein>
    <submittedName>
        <fullName evidence="2">Uncharacterized protein</fullName>
    </submittedName>
</protein>
<sequence>MTMTSLMISALCSLVVIVYVTNAESYDEDVPPIKPKSCYQTCAEEHDACVKRACKMLAVRREQWCHDTCLYFQSLCFEEC</sequence>
<gene>
    <name evidence="2" type="ORF">NP493_1209g00053</name>
</gene>
<reference evidence="2" key="1">
    <citation type="journal article" date="2023" name="Mol. Biol. Evol.">
        <title>Third-Generation Sequencing Reveals the Adaptive Role of the Epigenome in Three Deep-Sea Polychaetes.</title>
        <authorList>
            <person name="Perez M."/>
            <person name="Aroh O."/>
            <person name="Sun Y."/>
            <person name="Lan Y."/>
            <person name="Juniper S.K."/>
            <person name="Young C.R."/>
            <person name="Angers B."/>
            <person name="Qian P.Y."/>
        </authorList>
    </citation>
    <scope>NUCLEOTIDE SEQUENCE</scope>
    <source>
        <strain evidence="2">R07B-5</strain>
    </source>
</reference>
<feature type="chain" id="PRO_5042139876" evidence="1">
    <location>
        <begin position="24"/>
        <end position="80"/>
    </location>
</feature>
<evidence type="ECO:0000256" key="1">
    <source>
        <dbReference type="SAM" id="SignalP"/>
    </source>
</evidence>
<dbReference type="EMBL" id="JAODUO010001208">
    <property type="protein sequence ID" value="KAK2168990.1"/>
    <property type="molecule type" value="Genomic_DNA"/>
</dbReference>
<evidence type="ECO:0000313" key="2">
    <source>
        <dbReference type="EMBL" id="KAK2168990.1"/>
    </source>
</evidence>
<keyword evidence="3" id="KW-1185">Reference proteome</keyword>
<organism evidence="2 3">
    <name type="scientific">Ridgeia piscesae</name>
    <name type="common">Tubeworm</name>
    <dbReference type="NCBI Taxonomy" id="27915"/>
    <lineage>
        <taxon>Eukaryota</taxon>
        <taxon>Metazoa</taxon>
        <taxon>Spiralia</taxon>
        <taxon>Lophotrochozoa</taxon>
        <taxon>Annelida</taxon>
        <taxon>Polychaeta</taxon>
        <taxon>Sedentaria</taxon>
        <taxon>Canalipalpata</taxon>
        <taxon>Sabellida</taxon>
        <taxon>Siboglinidae</taxon>
        <taxon>Ridgeia</taxon>
    </lineage>
</organism>
<feature type="signal peptide" evidence="1">
    <location>
        <begin position="1"/>
        <end position="23"/>
    </location>
</feature>
<name>A0AAD9KE04_RIDPI</name>
<dbReference type="AlphaFoldDB" id="A0AAD9KE04"/>
<keyword evidence="1" id="KW-0732">Signal</keyword>
<comment type="caution">
    <text evidence="2">The sequence shown here is derived from an EMBL/GenBank/DDBJ whole genome shotgun (WGS) entry which is preliminary data.</text>
</comment>
<accession>A0AAD9KE04</accession>
<dbReference type="Proteomes" id="UP001209878">
    <property type="component" value="Unassembled WGS sequence"/>
</dbReference>